<evidence type="ECO:0000256" key="2">
    <source>
        <dbReference type="SAM" id="MobiDB-lite"/>
    </source>
</evidence>
<feature type="coiled-coil region" evidence="1">
    <location>
        <begin position="92"/>
        <end position="126"/>
    </location>
</feature>
<keyword evidence="5" id="KW-1185">Reference proteome</keyword>
<keyword evidence="1" id="KW-0175">Coiled coil</keyword>
<evidence type="ECO:0000313" key="5">
    <source>
        <dbReference type="Proteomes" id="UP000478740"/>
    </source>
</evidence>
<dbReference type="GO" id="GO:0051082">
    <property type="term" value="F:unfolded protein binding"/>
    <property type="evidence" value="ECO:0007669"/>
    <property type="project" value="InterPro"/>
</dbReference>
<feature type="chain" id="PRO_5026988543" evidence="3">
    <location>
        <begin position="25"/>
        <end position="245"/>
    </location>
</feature>
<organism evidence="4 5">
    <name type="scientific">Paracoccus shanxieyensis</name>
    <dbReference type="NCBI Taxonomy" id="2675752"/>
    <lineage>
        <taxon>Bacteria</taxon>
        <taxon>Pseudomonadati</taxon>
        <taxon>Pseudomonadota</taxon>
        <taxon>Alphaproteobacteria</taxon>
        <taxon>Rhodobacterales</taxon>
        <taxon>Paracoccaceae</taxon>
        <taxon>Paracoccus</taxon>
    </lineage>
</organism>
<protein>
    <submittedName>
        <fullName evidence="4">OmpH family outer membrane protein</fullName>
    </submittedName>
</protein>
<sequence length="245" mass="26187">MMRGAGAILACALAVAAGASPVLAQDTSRPSGSRIEVERPPTEPQPQPAPGTAAPLVIQTPADSATAQGFPPIMTIDPDAVFAGSTWGQRVQGDLEAQKRQIAAENERLANQFTAEEQQLTTLRATLTPEEFRQRADEFDTRVSEVRRERDAVTRDLQTHVDDERAAFFRAMLPVLSALMQERGAAVVLDQRAIFVSAQSADVTQMLIQRLDQEIGTGPVQPAQAGQAEQGADQTSPAPTPTPAP</sequence>
<gene>
    <name evidence="4" type="ORF">GL284_10760</name>
</gene>
<feature type="signal peptide" evidence="3">
    <location>
        <begin position="1"/>
        <end position="24"/>
    </location>
</feature>
<dbReference type="Pfam" id="PF03938">
    <property type="entry name" value="OmpH"/>
    <property type="match status" value="1"/>
</dbReference>
<dbReference type="Proteomes" id="UP000478740">
    <property type="component" value="Unassembled WGS sequence"/>
</dbReference>
<comment type="caution">
    <text evidence="4">The sequence shown here is derived from an EMBL/GenBank/DDBJ whole genome shotgun (WGS) entry which is preliminary data.</text>
</comment>
<dbReference type="InterPro" id="IPR024930">
    <property type="entry name" value="Skp_dom_sf"/>
</dbReference>
<evidence type="ECO:0000313" key="4">
    <source>
        <dbReference type="EMBL" id="MTH64750.1"/>
    </source>
</evidence>
<feature type="region of interest" description="Disordered" evidence="2">
    <location>
        <begin position="217"/>
        <end position="245"/>
    </location>
</feature>
<feature type="region of interest" description="Disordered" evidence="2">
    <location>
        <begin position="20"/>
        <end position="55"/>
    </location>
</feature>
<evidence type="ECO:0000256" key="1">
    <source>
        <dbReference type="SAM" id="Coils"/>
    </source>
</evidence>
<proteinExistence type="predicted"/>
<accession>A0A6L6J0I6</accession>
<dbReference type="SMART" id="SM00935">
    <property type="entry name" value="OmpH"/>
    <property type="match status" value="1"/>
</dbReference>
<name>A0A6L6J0I6_9RHOB</name>
<reference evidence="4 5" key="1">
    <citation type="submission" date="2019-11" db="EMBL/GenBank/DDBJ databases">
        <authorList>
            <person name="Dong K."/>
        </authorList>
    </citation>
    <scope>NUCLEOTIDE SEQUENCE [LARGE SCALE GENOMIC DNA]</scope>
    <source>
        <strain evidence="4 5">DK608</strain>
    </source>
</reference>
<evidence type="ECO:0000256" key="3">
    <source>
        <dbReference type="SAM" id="SignalP"/>
    </source>
</evidence>
<dbReference type="EMBL" id="WMII01000009">
    <property type="protein sequence ID" value="MTH64750.1"/>
    <property type="molecule type" value="Genomic_DNA"/>
</dbReference>
<dbReference type="InterPro" id="IPR005632">
    <property type="entry name" value="Chaperone_Skp"/>
</dbReference>
<keyword evidence="3" id="KW-0732">Signal</keyword>
<feature type="compositionally biased region" description="Low complexity" evidence="2">
    <location>
        <begin position="217"/>
        <end position="232"/>
    </location>
</feature>
<dbReference type="AlphaFoldDB" id="A0A6L6J0I6"/>
<dbReference type="SUPFAM" id="SSF111384">
    <property type="entry name" value="OmpH-like"/>
    <property type="match status" value="1"/>
</dbReference>
<dbReference type="Gene3D" id="3.30.910.20">
    <property type="entry name" value="Skp domain"/>
    <property type="match status" value="1"/>
</dbReference>